<accession>A0A1I4VQ78</accession>
<dbReference type="InterPro" id="IPR003010">
    <property type="entry name" value="C-N_Hydrolase"/>
</dbReference>
<comment type="pathway">
    <text evidence="9">Protein modification; lipoprotein biosynthesis (N-acyl transfer).</text>
</comment>
<dbReference type="Pfam" id="PF20154">
    <property type="entry name" value="LNT_N"/>
    <property type="match status" value="1"/>
</dbReference>
<dbReference type="Proteomes" id="UP000242869">
    <property type="component" value="Unassembled WGS sequence"/>
</dbReference>
<feature type="transmembrane region" description="Helical" evidence="9">
    <location>
        <begin position="119"/>
        <end position="137"/>
    </location>
</feature>
<evidence type="ECO:0000256" key="1">
    <source>
        <dbReference type="ARBA" id="ARBA00004651"/>
    </source>
</evidence>
<dbReference type="PANTHER" id="PTHR38686:SF1">
    <property type="entry name" value="APOLIPOPROTEIN N-ACYLTRANSFERASE"/>
    <property type="match status" value="1"/>
</dbReference>
<keyword evidence="4 9" id="KW-0808">Transferase</keyword>
<dbReference type="Pfam" id="PF00795">
    <property type="entry name" value="CN_hydrolase"/>
    <property type="match status" value="1"/>
</dbReference>
<dbReference type="AlphaFoldDB" id="A0A1I4VQ78"/>
<keyword evidence="3 9" id="KW-1003">Cell membrane</keyword>
<dbReference type="SUPFAM" id="SSF56317">
    <property type="entry name" value="Carbon-nitrogen hydrolase"/>
    <property type="match status" value="1"/>
</dbReference>
<feature type="transmembrane region" description="Helical" evidence="9">
    <location>
        <begin position="185"/>
        <end position="203"/>
    </location>
</feature>
<dbReference type="GO" id="GO:0042158">
    <property type="term" value="P:lipoprotein biosynthetic process"/>
    <property type="evidence" value="ECO:0007669"/>
    <property type="project" value="UniProtKB-UniRule"/>
</dbReference>
<evidence type="ECO:0000256" key="8">
    <source>
        <dbReference type="ARBA" id="ARBA00023315"/>
    </source>
</evidence>
<feature type="transmembrane region" description="Helical" evidence="9">
    <location>
        <begin position="50"/>
        <end position="72"/>
    </location>
</feature>
<keyword evidence="6 9" id="KW-1133">Transmembrane helix</keyword>
<dbReference type="EMBL" id="FOVE01000002">
    <property type="protein sequence ID" value="SFN03310.1"/>
    <property type="molecule type" value="Genomic_DNA"/>
</dbReference>
<comment type="similarity">
    <text evidence="2 9">Belongs to the CN hydrolase family. Apolipoprotein N-acyltransferase subfamily.</text>
</comment>
<dbReference type="PANTHER" id="PTHR38686">
    <property type="entry name" value="APOLIPOPROTEIN N-ACYLTRANSFERASE"/>
    <property type="match status" value="1"/>
</dbReference>
<dbReference type="HAMAP" id="MF_01148">
    <property type="entry name" value="Lnt"/>
    <property type="match status" value="1"/>
</dbReference>
<dbReference type="RefSeq" id="WP_177187730.1">
    <property type="nucleotide sequence ID" value="NZ_FOVE01000002.1"/>
</dbReference>
<evidence type="ECO:0000256" key="5">
    <source>
        <dbReference type="ARBA" id="ARBA00022692"/>
    </source>
</evidence>
<evidence type="ECO:0000313" key="11">
    <source>
        <dbReference type="EMBL" id="SFN03310.1"/>
    </source>
</evidence>
<dbReference type="InterPro" id="IPR004563">
    <property type="entry name" value="Apolipo_AcylTrfase"/>
</dbReference>
<feature type="transmembrane region" description="Helical" evidence="9">
    <location>
        <begin position="157"/>
        <end position="178"/>
    </location>
</feature>
<dbReference type="UniPathway" id="UPA00666"/>
<gene>
    <name evidence="9" type="primary">lnt</name>
    <name evidence="11" type="ORF">SAMN05660284_00319</name>
</gene>
<feature type="transmembrane region" description="Helical" evidence="9">
    <location>
        <begin position="20"/>
        <end position="43"/>
    </location>
</feature>
<evidence type="ECO:0000256" key="3">
    <source>
        <dbReference type="ARBA" id="ARBA00022475"/>
    </source>
</evidence>
<dbReference type="PROSITE" id="PS50263">
    <property type="entry name" value="CN_HYDROLASE"/>
    <property type="match status" value="1"/>
</dbReference>
<feature type="transmembrane region" description="Helical" evidence="9">
    <location>
        <begin position="84"/>
        <end position="107"/>
    </location>
</feature>
<feature type="domain" description="CN hydrolase" evidence="10">
    <location>
        <begin position="216"/>
        <end position="453"/>
    </location>
</feature>
<keyword evidence="11" id="KW-0449">Lipoprotein</keyword>
<comment type="function">
    <text evidence="9">Catalyzes the phospholipid dependent N-acylation of the N-terminal cysteine of apolipoprotein, the last step in lipoprotein maturation.</text>
</comment>
<keyword evidence="8 9" id="KW-0012">Acyltransferase</keyword>
<reference evidence="12" key="1">
    <citation type="submission" date="2016-10" db="EMBL/GenBank/DDBJ databases">
        <authorList>
            <person name="Varghese N."/>
            <person name="Submissions S."/>
        </authorList>
    </citation>
    <scope>NUCLEOTIDE SEQUENCE [LARGE SCALE GENOMIC DNA]</scope>
    <source>
        <strain evidence="12">DSM 6150</strain>
    </source>
</reference>
<keyword evidence="5 9" id="KW-0812">Transmembrane</keyword>
<evidence type="ECO:0000256" key="4">
    <source>
        <dbReference type="ARBA" id="ARBA00022679"/>
    </source>
</evidence>
<dbReference type="InterPro" id="IPR045378">
    <property type="entry name" value="LNT_N"/>
</dbReference>
<organism evidence="11 12">
    <name type="scientific">Formivibrio citricus</name>
    <dbReference type="NCBI Taxonomy" id="83765"/>
    <lineage>
        <taxon>Bacteria</taxon>
        <taxon>Pseudomonadati</taxon>
        <taxon>Pseudomonadota</taxon>
        <taxon>Betaproteobacteria</taxon>
        <taxon>Neisseriales</taxon>
        <taxon>Chitinibacteraceae</taxon>
        <taxon>Formivibrio</taxon>
    </lineage>
</organism>
<keyword evidence="12" id="KW-1185">Reference proteome</keyword>
<dbReference type="GO" id="GO:0016410">
    <property type="term" value="F:N-acyltransferase activity"/>
    <property type="evidence" value="ECO:0007669"/>
    <property type="project" value="UniProtKB-UniRule"/>
</dbReference>
<comment type="subcellular location">
    <subcellularLocation>
        <location evidence="1 9">Cell membrane</location>
        <topology evidence="1 9">Multi-pass membrane protein</topology>
    </subcellularLocation>
</comment>
<keyword evidence="7 9" id="KW-0472">Membrane</keyword>
<dbReference type="GO" id="GO:0005886">
    <property type="term" value="C:plasma membrane"/>
    <property type="evidence" value="ECO:0007669"/>
    <property type="project" value="UniProtKB-SubCell"/>
</dbReference>
<protein>
    <recommendedName>
        <fullName evidence="9">Apolipoprotein N-acyltransferase</fullName>
        <shortName evidence="9">ALP N-acyltransferase</shortName>
        <ecNumber evidence="9">2.3.1.269</ecNumber>
    </recommendedName>
</protein>
<evidence type="ECO:0000256" key="9">
    <source>
        <dbReference type="HAMAP-Rule" id="MF_01148"/>
    </source>
</evidence>
<evidence type="ECO:0000313" key="12">
    <source>
        <dbReference type="Proteomes" id="UP000242869"/>
    </source>
</evidence>
<dbReference type="STRING" id="83765.SAMN05660284_00319"/>
<proteinExistence type="inferred from homology"/>
<comment type="catalytic activity">
    <reaction evidence="9">
        <text>N-terminal S-1,2-diacyl-sn-glyceryl-L-cysteinyl-[lipoprotein] + a glycerophospholipid = N-acyl-S-1,2-diacyl-sn-glyceryl-L-cysteinyl-[lipoprotein] + a 2-acyl-sn-glycero-3-phospholipid + H(+)</text>
        <dbReference type="Rhea" id="RHEA:48228"/>
        <dbReference type="Rhea" id="RHEA-COMP:14681"/>
        <dbReference type="Rhea" id="RHEA-COMP:14684"/>
        <dbReference type="ChEBI" id="CHEBI:15378"/>
        <dbReference type="ChEBI" id="CHEBI:136912"/>
        <dbReference type="ChEBI" id="CHEBI:140656"/>
        <dbReference type="ChEBI" id="CHEBI:140657"/>
        <dbReference type="ChEBI" id="CHEBI:140660"/>
        <dbReference type="EC" id="2.3.1.269"/>
    </reaction>
</comment>
<feature type="transmembrane region" description="Helical" evidence="9">
    <location>
        <begin position="458"/>
        <end position="479"/>
    </location>
</feature>
<dbReference type="InterPro" id="IPR036526">
    <property type="entry name" value="C-N_Hydrolase_sf"/>
</dbReference>
<dbReference type="CDD" id="cd07571">
    <property type="entry name" value="ALP_N-acyl_transferase"/>
    <property type="match status" value="1"/>
</dbReference>
<evidence type="ECO:0000256" key="2">
    <source>
        <dbReference type="ARBA" id="ARBA00010065"/>
    </source>
</evidence>
<evidence type="ECO:0000259" key="10">
    <source>
        <dbReference type="PROSITE" id="PS50263"/>
    </source>
</evidence>
<name>A0A1I4VQ78_9NEIS</name>
<sequence length="487" mass="53190">MIPKAIRLHALLALSGAATVLAFSPMALPGLMFAALAVLFWSFRNAPTPASAAGCGFSFGLGYFAANIHWIYISLHNFGGMPNWMAAGCVLALAAAMALYPALAGWLSRRLPCPENLRPPLLFPAIYILVEWVRGWLFTGFPWAGTGSSQVGPLAGWFPLLGVYGVGALVALSTALTLWRWRMGAAALILVFLTGFGLERIDWTRPAGKPVSVSLVQGAVPQSLKWDPVQYRSTLALYLDLSRQSRGEIVLLPETAIPSFMEKTPPEYLKALAEPFAQQGRHLLTGFATGDDRRYYNSLVLLTDPARLYHKQHLVPFGEYVPLPWLFGWMYNYLNMPLSGFTSGGLGQPPLVMGNTRLAGNICYEDIFGNEVRKSAASATLLANVSNMAWFEGSWAAEQHLQMARARSLETGRWMIRATNTGATAIVDHRGKVQARLEESKRGILEGAAQNREGTTPYMLWGDAPVIGLLAGLLLGLLVKGRRRRAT</sequence>
<dbReference type="EC" id="2.3.1.269" evidence="9"/>
<dbReference type="NCBIfam" id="TIGR00546">
    <property type="entry name" value="lnt"/>
    <property type="match status" value="1"/>
</dbReference>
<evidence type="ECO:0000256" key="7">
    <source>
        <dbReference type="ARBA" id="ARBA00023136"/>
    </source>
</evidence>
<evidence type="ECO:0000256" key="6">
    <source>
        <dbReference type="ARBA" id="ARBA00022989"/>
    </source>
</evidence>
<dbReference type="Gene3D" id="3.60.110.10">
    <property type="entry name" value="Carbon-nitrogen hydrolase"/>
    <property type="match status" value="1"/>
</dbReference>